<organism evidence="2">
    <name type="scientific">uncultured Anaerotruncus sp</name>
    <dbReference type="NCBI Taxonomy" id="905011"/>
    <lineage>
        <taxon>Bacteria</taxon>
        <taxon>Bacillati</taxon>
        <taxon>Bacillota</taxon>
        <taxon>Clostridia</taxon>
        <taxon>Eubacteriales</taxon>
        <taxon>Oscillospiraceae</taxon>
        <taxon>Anaerotruncus</taxon>
        <taxon>environmental samples</taxon>
    </lineage>
</organism>
<dbReference type="AlphaFoldDB" id="A0A1C6HXU0"/>
<reference evidence="2" key="1">
    <citation type="submission" date="2015-09" db="EMBL/GenBank/DDBJ databases">
        <authorList>
            <consortium name="Pathogen Informatics"/>
        </authorList>
    </citation>
    <scope>NUCLEOTIDE SEQUENCE</scope>
    <source>
        <strain evidence="2">2789STDY5834896</strain>
    </source>
</reference>
<name>A0A1C6HXU0_9FIRM</name>
<accession>A0A1C6HXU0</accession>
<dbReference type="SUPFAM" id="SSF55136">
    <property type="entry name" value="Probable bacterial effector-binding domain"/>
    <property type="match status" value="1"/>
</dbReference>
<dbReference type="InterPro" id="IPR011256">
    <property type="entry name" value="Reg_factor_effector_dom_sf"/>
</dbReference>
<gene>
    <name evidence="2" type="ORF">SAMEA3545359_01108</name>
</gene>
<protein>
    <submittedName>
        <fullName evidence="2">Bacterial transcription activator, effector binding domain</fullName>
    </submittedName>
</protein>
<sequence>MKYRVVAKEAFSVAGVRAVTEQPGGVWDIIKKDGRMQQMQRDAQGQPVTLGLCFGFDGTGRNDNMVGFVVAEEVPGYAFYAFPPSDWVVLKAEGKISDGVLYKIWQYIHGELIDRQVICQREVPTIEDYQVWNEEADYCRVEIGVAVV</sequence>
<feature type="domain" description="AraC effector-binding" evidence="1">
    <location>
        <begin position="1"/>
        <end position="148"/>
    </location>
</feature>
<dbReference type="InterPro" id="IPR010499">
    <property type="entry name" value="AraC_E-bd"/>
</dbReference>
<evidence type="ECO:0000313" key="2">
    <source>
        <dbReference type="EMBL" id="SCJ62321.1"/>
    </source>
</evidence>
<evidence type="ECO:0000259" key="1">
    <source>
        <dbReference type="SMART" id="SM00871"/>
    </source>
</evidence>
<dbReference type="Gene3D" id="3.20.80.10">
    <property type="entry name" value="Regulatory factor, effector binding domain"/>
    <property type="match status" value="1"/>
</dbReference>
<dbReference type="SMART" id="SM00871">
    <property type="entry name" value="AraC_E_bind"/>
    <property type="match status" value="1"/>
</dbReference>
<dbReference type="EMBL" id="FMHG01000001">
    <property type="protein sequence ID" value="SCJ62321.1"/>
    <property type="molecule type" value="Genomic_DNA"/>
</dbReference>
<proteinExistence type="predicted"/>